<evidence type="ECO:0000313" key="3">
    <source>
        <dbReference type="Proteomes" id="UP001634394"/>
    </source>
</evidence>
<sequence length="360" mass="40599">MAEPEKCYFECFIRKHPLLYKSVTSVASDLHLISLRECHLVLFLNNLVRLQKRSDPDRGSSHTIQICTLPITVKGLPKDNKVTLDWHLEECEGDPKCCCKDRIVLNKNDVERCIFSLSEEETAMQTLLTQHIFWDLCTVIKASSILHDLLNDASERSTIAITSNEISSMENSFKDLSITEDPIYSATKGVDQSCSDEEHAKLDDLETYFDDSRELSDIFAQGVAQLSTIKEDSSPPYRVTSFSTSTTDDIDEQEAEELLNECALILKSIPLTNTSSFSQTSRPCKIMSHTSTMQPEEDWTFHGDRSLSRQSSISTISCLNLSEDQDISTEGSETCDPDHSLYEVTENSSLADEKKNHRSQ</sequence>
<feature type="region of interest" description="Disordered" evidence="1">
    <location>
        <begin position="326"/>
        <end position="360"/>
    </location>
</feature>
<reference evidence="2 3" key="1">
    <citation type="submission" date="2024-11" db="EMBL/GenBank/DDBJ databases">
        <title>Chromosome-level genome assembly of the freshwater bivalve Anodonta woodiana.</title>
        <authorList>
            <person name="Chen X."/>
        </authorList>
    </citation>
    <scope>NUCLEOTIDE SEQUENCE [LARGE SCALE GENOMIC DNA]</scope>
    <source>
        <strain evidence="2">MN2024</strain>
        <tissue evidence="2">Gills</tissue>
    </source>
</reference>
<feature type="compositionally biased region" description="Basic and acidic residues" evidence="1">
    <location>
        <begin position="351"/>
        <end position="360"/>
    </location>
</feature>
<dbReference type="EMBL" id="JBJQND010000016">
    <property type="protein sequence ID" value="KAL3846591.1"/>
    <property type="molecule type" value="Genomic_DNA"/>
</dbReference>
<organism evidence="2 3">
    <name type="scientific">Sinanodonta woodiana</name>
    <name type="common">Chinese pond mussel</name>
    <name type="synonym">Anodonta woodiana</name>
    <dbReference type="NCBI Taxonomy" id="1069815"/>
    <lineage>
        <taxon>Eukaryota</taxon>
        <taxon>Metazoa</taxon>
        <taxon>Spiralia</taxon>
        <taxon>Lophotrochozoa</taxon>
        <taxon>Mollusca</taxon>
        <taxon>Bivalvia</taxon>
        <taxon>Autobranchia</taxon>
        <taxon>Heteroconchia</taxon>
        <taxon>Palaeoheterodonta</taxon>
        <taxon>Unionida</taxon>
        <taxon>Unionoidea</taxon>
        <taxon>Unionidae</taxon>
        <taxon>Unioninae</taxon>
        <taxon>Sinanodonta</taxon>
    </lineage>
</organism>
<accession>A0ABD3UAV5</accession>
<gene>
    <name evidence="2" type="ORF">ACJMK2_017566</name>
</gene>
<comment type="caution">
    <text evidence="2">The sequence shown here is derived from an EMBL/GenBank/DDBJ whole genome shotgun (WGS) entry which is preliminary data.</text>
</comment>
<name>A0ABD3UAV5_SINWO</name>
<evidence type="ECO:0000256" key="1">
    <source>
        <dbReference type="SAM" id="MobiDB-lite"/>
    </source>
</evidence>
<keyword evidence="3" id="KW-1185">Reference proteome</keyword>
<dbReference type="Proteomes" id="UP001634394">
    <property type="component" value="Unassembled WGS sequence"/>
</dbReference>
<protein>
    <submittedName>
        <fullName evidence="2">Uncharacterized protein</fullName>
    </submittedName>
</protein>
<evidence type="ECO:0000313" key="2">
    <source>
        <dbReference type="EMBL" id="KAL3846591.1"/>
    </source>
</evidence>
<proteinExistence type="predicted"/>
<dbReference type="AlphaFoldDB" id="A0ABD3UAV5"/>